<accession>A0A644ZCU6</accession>
<proteinExistence type="predicted"/>
<name>A0A644ZCU6_9ZZZZ</name>
<gene>
    <name evidence="2" type="ORF">SDC9_85352</name>
</gene>
<feature type="region of interest" description="Disordered" evidence="1">
    <location>
        <begin position="100"/>
        <end position="132"/>
    </location>
</feature>
<sequence>MHLVHIQRPGVSGTARFFLSKIFIGPQKPGDIVKLAGGGGAGFRVEAIGVRLIADLPVRPGDGVFIRGIPGQLRYKAGPRLPLPRERRSGTVPFVKIPHHAHRLGMGRPDSEAPALPARLPGRMGAKPGPAV</sequence>
<protein>
    <submittedName>
        <fullName evidence="2">Uncharacterized protein</fullName>
    </submittedName>
</protein>
<evidence type="ECO:0000256" key="1">
    <source>
        <dbReference type="SAM" id="MobiDB-lite"/>
    </source>
</evidence>
<reference evidence="2" key="1">
    <citation type="submission" date="2019-08" db="EMBL/GenBank/DDBJ databases">
        <authorList>
            <person name="Kucharzyk K."/>
            <person name="Murdoch R.W."/>
            <person name="Higgins S."/>
            <person name="Loffler F."/>
        </authorList>
    </citation>
    <scope>NUCLEOTIDE SEQUENCE</scope>
</reference>
<comment type="caution">
    <text evidence="2">The sequence shown here is derived from an EMBL/GenBank/DDBJ whole genome shotgun (WGS) entry which is preliminary data.</text>
</comment>
<dbReference type="EMBL" id="VSSQ01008385">
    <property type="protein sequence ID" value="MPM38722.1"/>
    <property type="molecule type" value="Genomic_DNA"/>
</dbReference>
<dbReference type="AlphaFoldDB" id="A0A644ZCU6"/>
<evidence type="ECO:0000313" key="2">
    <source>
        <dbReference type="EMBL" id="MPM38722.1"/>
    </source>
</evidence>
<organism evidence="2">
    <name type="scientific">bioreactor metagenome</name>
    <dbReference type="NCBI Taxonomy" id="1076179"/>
    <lineage>
        <taxon>unclassified sequences</taxon>
        <taxon>metagenomes</taxon>
        <taxon>ecological metagenomes</taxon>
    </lineage>
</organism>